<sequence length="157" mass="16277">MRVPGYSAPGACQFGAVSERQGPPGGISHAGEVLRGSGSSVEAVPDTPPPSGPPELPPEAAICAGVFMNAEMEEDDDFPALSQMVLSKRLAAKQPPSLPDKTHATAAAMPSACAGTSSHLEAGDSQVEPGGSRVQLLHRWSLCSLLTTRRLIRPRQA</sequence>
<comment type="caution">
    <text evidence="2">The sequence shown here is derived from an EMBL/GenBank/DDBJ whole genome shotgun (WGS) entry which is preliminary data.</text>
</comment>
<name>A0AAW1NTI3_9CHLO</name>
<accession>A0AAW1NTI3</accession>
<keyword evidence="3" id="KW-1185">Reference proteome</keyword>
<protein>
    <submittedName>
        <fullName evidence="2">Uncharacterized protein</fullName>
    </submittedName>
</protein>
<organism evidence="2 3">
    <name type="scientific">Symbiochloris irregularis</name>
    <dbReference type="NCBI Taxonomy" id="706552"/>
    <lineage>
        <taxon>Eukaryota</taxon>
        <taxon>Viridiplantae</taxon>
        <taxon>Chlorophyta</taxon>
        <taxon>core chlorophytes</taxon>
        <taxon>Trebouxiophyceae</taxon>
        <taxon>Trebouxiales</taxon>
        <taxon>Trebouxiaceae</taxon>
        <taxon>Symbiochloris</taxon>
    </lineage>
</organism>
<dbReference type="AlphaFoldDB" id="A0AAW1NTI3"/>
<dbReference type="EMBL" id="JALJOQ010000097">
    <property type="protein sequence ID" value="KAK9798564.1"/>
    <property type="molecule type" value="Genomic_DNA"/>
</dbReference>
<feature type="region of interest" description="Disordered" evidence="1">
    <location>
        <begin position="1"/>
        <end position="58"/>
    </location>
</feature>
<evidence type="ECO:0000256" key="1">
    <source>
        <dbReference type="SAM" id="MobiDB-lite"/>
    </source>
</evidence>
<dbReference type="Proteomes" id="UP001465755">
    <property type="component" value="Unassembled WGS sequence"/>
</dbReference>
<evidence type="ECO:0000313" key="3">
    <source>
        <dbReference type="Proteomes" id="UP001465755"/>
    </source>
</evidence>
<feature type="compositionally biased region" description="Pro residues" evidence="1">
    <location>
        <begin position="46"/>
        <end position="57"/>
    </location>
</feature>
<evidence type="ECO:0000313" key="2">
    <source>
        <dbReference type="EMBL" id="KAK9798564.1"/>
    </source>
</evidence>
<reference evidence="2 3" key="1">
    <citation type="journal article" date="2024" name="Nat. Commun.">
        <title>Phylogenomics reveals the evolutionary origins of lichenization in chlorophyte algae.</title>
        <authorList>
            <person name="Puginier C."/>
            <person name="Libourel C."/>
            <person name="Otte J."/>
            <person name="Skaloud P."/>
            <person name="Haon M."/>
            <person name="Grisel S."/>
            <person name="Petersen M."/>
            <person name="Berrin J.G."/>
            <person name="Delaux P.M."/>
            <person name="Dal Grande F."/>
            <person name="Keller J."/>
        </authorList>
    </citation>
    <scope>NUCLEOTIDE SEQUENCE [LARGE SCALE GENOMIC DNA]</scope>
    <source>
        <strain evidence="2 3">SAG 2036</strain>
    </source>
</reference>
<gene>
    <name evidence="2" type="ORF">WJX73_008082</name>
</gene>
<proteinExistence type="predicted"/>